<accession>R2SLE1</accession>
<dbReference type="HOGENOM" id="CLU_2989704_0_0_9"/>
<evidence type="ECO:0000313" key="2">
    <source>
        <dbReference type="Proteomes" id="UP000013782"/>
    </source>
</evidence>
<organism evidence="1 2">
    <name type="scientific">Enterococcus pallens ATCC BAA-351</name>
    <dbReference type="NCBI Taxonomy" id="1158607"/>
    <lineage>
        <taxon>Bacteria</taxon>
        <taxon>Bacillati</taxon>
        <taxon>Bacillota</taxon>
        <taxon>Bacilli</taxon>
        <taxon>Lactobacillales</taxon>
        <taxon>Enterococcaceae</taxon>
        <taxon>Enterococcus</taxon>
    </lineage>
</organism>
<dbReference type="OrthoDB" id="9942227at2"/>
<name>R2SLE1_9ENTE</name>
<proteinExistence type="predicted"/>
<sequence length="57" mass="6832">MTPQKTIPKSTYKNAELYRYKLQLEDEIKANPLSELSRQFYKSMIRPYVEKEPEIPP</sequence>
<reference evidence="1 2" key="1">
    <citation type="submission" date="2013-02" db="EMBL/GenBank/DDBJ databases">
        <title>The Genome Sequence of Enterococcus pallens BAA-351.</title>
        <authorList>
            <consortium name="The Broad Institute Genome Sequencing Platform"/>
            <consortium name="The Broad Institute Genome Sequencing Center for Infectious Disease"/>
            <person name="Earl A.M."/>
            <person name="Gilmore M.S."/>
            <person name="Lebreton F."/>
            <person name="Walker B."/>
            <person name="Young S.K."/>
            <person name="Zeng Q."/>
            <person name="Gargeya S."/>
            <person name="Fitzgerald M."/>
            <person name="Haas B."/>
            <person name="Abouelleil A."/>
            <person name="Alvarado L."/>
            <person name="Arachchi H.M."/>
            <person name="Berlin A.M."/>
            <person name="Chapman S.B."/>
            <person name="Dewar J."/>
            <person name="Goldberg J."/>
            <person name="Griggs A."/>
            <person name="Gujja S."/>
            <person name="Hansen M."/>
            <person name="Howarth C."/>
            <person name="Imamovic A."/>
            <person name="Larimer J."/>
            <person name="McCowan C."/>
            <person name="Murphy C."/>
            <person name="Neiman D."/>
            <person name="Pearson M."/>
            <person name="Priest M."/>
            <person name="Roberts A."/>
            <person name="Saif S."/>
            <person name="Shea T."/>
            <person name="Sisk P."/>
            <person name="Sykes S."/>
            <person name="Wortman J."/>
            <person name="Nusbaum C."/>
            <person name="Birren B."/>
        </authorList>
    </citation>
    <scope>NUCLEOTIDE SEQUENCE [LARGE SCALE GENOMIC DNA]</scope>
    <source>
        <strain evidence="1 2">ATCC BAA-351</strain>
    </source>
</reference>
<dbReference type="STRING" id="160454.RV10_GL001360"/>
<dbReference type="Proteomes" id="UP000013782">
    <property type="component" value="Unassembled WGS sequence"/>
</dbReference>
<comment type="caution">
    <text evidence="1">The sequence shown here is derived from an EMBL/GenBank/DDBJ whole genome shotgun (WGS) entry which is preliminary data.</text>
</comment>
<dbReference type="EMBL" id="AJAQ01000016">
    <property type="protein sequence ID" value="EOH93696.1"/>
    <property type="molecule type" value="Genomic_DNA"/>
</dbReference>
<dbReference type="AlphaFoldDB" id="R2SLE1"/>
<dbReference type="RefSeq" id="WP_010757382.1">
    <property type="nucleotide sequence ID" value="NZ_ASWD01000001.1"/>
</dbReference>
<gene>
    <name evidence="1" type="ORF">UAU_02392</name>
</gene>
<evidence type="ECO:0000313" key="1">
    <source>
        <dbReference type="EMBL" id="EOH93696.1"/>
    </source>
</evidence>
<protein>
    <submittedName>
        <fullName evidence="1">Uncharacterized protein</fullName>
    </submittedName>
</protein>
<keyword evidence="2" id="KW-1185">Reference proteome</keyword>